<protein>
    <submittedName>
        <fullName evidence="1">F-box domain-containing protein</fullName>
    </submittedName>
</protein>
<dbReference type="InterPro" id="IPR036770">
    <property type="entry name" value="Ankyrin_rpt-contain_sf"/>
</dbReference>
<evidence type="ECO:0000313" key="2">
    <source>
        <dbReference type="Proteomes" id="UP001224087"/>
    </source>
</evidence>
<reference evidence="1" key="1">
    <citation type="submission" date="2019-12" db="EMBL/GenBank/DDBJ databases">
        <title>The DNA Methylation Landscape of Giant Viruses.</title>
        <authorList>
            <person name="Jeudy S."/>
            <person name="Rigou S."/>
            <person name="Alempic J.-M."/>
            <person name="Claverie J.-M."/>
            <person name="Abergel C."/>
            <person name="Legendre M."/>
        </authorList>
    </citation>
    <scope>NUCLEOTIDE SEQUENCE</scope>
    <source>
        <strain evidence="1">P4</strain>
    </source>
</reference>
<name>A0A6G8MYL9_9VIRU</name>
<dbReference type="Gene3D" id="1.25.40.20">
    <property type="entry name" value="Ankyrin repeat-containing domain"/>
    <property type="match status" value="1"/>
</dbReference>
<organism evidence="1 2">
    <name type="scientific">Cedratvirus kamchatka</name>
    <dbReference type="NCBI Taxonomy" id="2716914"/>
    <lineage>
        <taxon>Viruses</taxon>
        <taxon>Pithoviruses</taxon>
        <taxon>Orthocedratvirinae</taxon>
        <taxon>Alphacedratvirus</taxon>
        <taxon>Alphacedratvirus rossiense</taxon>
    </lineage>
</organism>
<dbReference type="SUPFAM" id="SSF48403">
    <property type="entry name" value="Ankyrin repeat"/>
    <property type="match status" value="1"/>
</dbReference>
<sequence>MSSFELLPNEVLEHIFSYVVQSQFPLRQTCKFFRNNIEPIKPYQFVKQCYLVGDVALIQHYKLPCSMENFNIVLEKGHEEVFKIRKNIDRHSTSMTPCAVRGRNRFIINYILNKGYETRASLVYEACRQNSLELVKELYNSDVDLHWCATHATAAESLDVLQWIVEKDQGYYNIIVQGAVYHHSVAVLRWLPRKVLVGTFSKRDLFLQARDAKNADMFKFLLGINYFPKQKPSLSISLAESENVEMMRMLVLERGWILNEEMFDAALSDGNSEMLSCLLHLGCPHADPETLYSIANEEGVYWLLSNFSPTENILRDLCCTGGQEAIIIHLIKNNLLPESFEDDPDITLAALEEGFIDAAHAYLEADYTFYDDASLQVSNSTSLDWLIENQVGLCPELYYRLAKEADLSLLKKLEHLVDFPSDLLDYVFGLISEQSSHGRITAKLKKIAEWIKNGDV</sequence>
<dbReference type="EMBL" id="MN873693">
    <property type="protein sequence ID" value="QIN54661.1"/>
    <property type="molecule type" value="Genomic_DNA"/>
</dbReference>
<gene>
    <name evidence="1" type="primary">ck536</name>
</gene>
<accession>A0A6G8MYL9</accession>
<dbReference type="Proteomes" id="UP001224087">
    <property type="component" value="Segment"/>
</dbReference>
<evidence type="ECO:0000313" key="1">
    <source>
        <dbReference type="EMBL" id="QIN54661.1"/>
    </source>
</evidence>
<proteinExistence type="predicted"/>
<keyword evidence="2" id="KW-1185">Reference proteome</keyword>